<dbReference type="Gene3D" id="1.10.10.10">
    <property type="entry name" value="Winged helix-like DNA-binding domain superfamily/Winged helix DNA-binding domain"/>
    <property type="match status" value="1"/>
</dbReference>
<dbReference type="AlphaFoldDB" id="A0A4R6SLD8"/>
<dbReference type="SUPFAM" id="SSF46894">
    <property type="entry name" value="C-terminal effector domain of the bipartite response regulators"/>
    <property type="match status" value="1"/>
</dbReference>
<dbReference type="Pfam" id="PF00196">
    <property type="entry name" value="GerE"/>
    <property type="match status" value="1"/>
</dbReference>
<gene>
    <name evidence="2" type="ORF">EV186_101880</name>
</gene>
<comment type="caution">
    <text evidence="2">The sequence shown here is derived from an EMBL/GenBank/DDBJ whole genome shotgun (WGS) entry which is preliminary data.</text>
</comment>
<accession>A0A4R6SLD8</accession>
<protein>
    <submittedName>
        <fullName evidence="2">Regulatory LuxR family protein</fullName>
    </submittedName>
</protein>
<dbReference type="PANTHER" id="PTHR34293">
    <property type="entry name" value="HTH-TYPE TRANSCRIPTIONAL REGULATOR TRMBL2"/>
    <property type="match status" value="1"/>
</dbReference>
<organism evidence="2 3">
    <name type="scientific">Labedaea rhizosphaerae</name>
    <dbReference type="NCBI Taxonomy" id="598644"/>
    <lineage>
        <taxon>Bacteria</taxon>
        <taxon>Bacillati</taxon>
        <taxon>Actinomycetota</taxon>
        <taxon>Actinomycetes</taxon>
        <taxon>Pseudonocardiales</taxon>
        <taxon>Pseudonocardiaceae</taxon>
        <taxon>Labedaea</taxon>
    </lineage>
</organism>
<name>A0A4R6SLD8_LABRH</name>
<dbReference type="RefSeq" id="WP_133847755.1">
    <property type="nucleotide sequence ID" value="NZ_SNXZ01000001.1"/>
</dbReference>
<dbReference type="EMBL" id="SNXZ01000001">
    <property type="protein sequence ID" value="TDQ04919.1"/>
    <property type="molecule type" value="Genomic_DNA"/>
</dbReference>
<evidence type="ECO:0000259" key="1">
    <source>
        <dbReference type="PROSITE" id="PS50043"/>
    </source>
</evidence>
<dbReference type="Proteomes" id="UP000295444">
    <property type="component" value="Unassembled WGS sequence"/>
</dbReference>
<reference evidence="2 3" key="1">
    <citation type="submission" date="2019-03" db="EMBL/GenBank/DDBJ databases">
        <title>Genomic Encyclopedia of Type Strains, Phase IV (KMG-IV): sequencing the most valuable type-strain genomes for metagenomic binning, comparative biology and taxonomic classification.</title>
        <authorList>
            <person name="Goeker M."/>
        </authorList>
    </citation>
    <scope>NUCLEOTIDE SEQUENCE [LARGE SCALE GENOMIC DNA]</scope>
    <source>
        <strain evidence="2 3">DSM 45361</strain>
    </source>
</reference>
<feature type="domain" description="HTH luxR-type" evidence="1">
    <location>
        <begin position="273"/>
        <end position="338"/>
    </location>
</feature>
<dbReference type="OrthoDB" id="4266042at2"/>
<dbReference type="InterPro" id="IPR000792">
    <property type="entry name" value="Tscrpt_reg_LuxR_C"/>
</dbReference>
<proteinExistence type="predicted"/>
<evidence type="ECO:0000313" key="3">
    <source>
        <dbReference type="Proteomes" id="UP000295444"/>
    </source>
</evidence>
<dbReference type="InterPro" id="IPR051797">
    <property type="entry name" value="TrmB-like"/>
</dbReference>
<dbReference type="InterPro" id="IPR036388">
    <property type="entry name" value="WH-like_DNA-bd_sf"/>
</dbReference>
<dbReference type="PROSITE" id="PS50043">
    <property type="entry name" value="HTH_LUXR_2"/>
    <property type="match status" value="1"/>
</dbReference>
<dbReference type="GO" id="GO:0006355">
    <property type="term" value="P:regulation of DNA-templated transcription"/>
    <property type="evidence" value="ECO:0007669"/>
    <property type="project" value="InterPro"/>
</dbReference>
<sequence length="342" mass="36006">MTTETGVAGPASLAGLAALGLEPLDEQVYRGLLRRPSWPAHGLAERLGFAPAEFTGAVERLTAMRLVRRTGDGDVQAVSPRIGLAALVASREAELADRRWELEQSRLAAAALAVEHDTPRQRTPAAAGSPDVVYGEAAVRGRVAALIGEATSSVIAISLSSGGYLDPVALPPTATHAAVRRGVTVRSVYFDRVRADPRLGGYVRELVSAGAFVRTTRALPTSALAVDDKMVVLPVALSMTGKRPGVVLLRLPGVVTAISELFERVWAGASPLGDGTPDGLDDREHELLGLLLSGSTDESAAAQLGVSVRTVRRIVARLMETLDARSRFEAGARAVLHGWPAR</sequence>
<keyword evidence="3" id="KW-1185">Reference proteome</keyword>
<dbReference type="GO" id="GO:0003677">
    <property type="term" value="F:DNA binding"/>
    <property type="evidence" value="ECO:0007669"/>
    <property type="project" value="InterPro"/>
</dbReference>
<dbReference type="InterPro" id="IPR016032">
    <property type="entry name" value="Sig_transdc_resp-reg_C-effctor"/>
</dbReference>
<dbReference type="PRINTS" id="PR00038">
    <property type="entry name" value="HTHLUXR"/>
</dbReference>
<evidence type="ECO:0000313" key="2">
    <source>
        <dbReference type="EMBL" id="TDQ04919.1"/>
    </source>
</evidence>
<dbReference type="SMART" id="SM00421">
    <property type="entry name" value="HTH_LUXR"/>
    <property type="match status" value="1"/>
</dbReference>
<dbReference type="PANTHER" id="PTHR34293:SF1">
    <property type="entry name" value="HTH-TYPE TRANSCRIPTIONAL REGULATOR TRMBL2"/>
    <property type="match status" value="1"/>
</dbReference>